<feature type="compositionally biased region" description="Polar residues" evidence="9">
    <location>
        <begin position="175"/>
        <end position="188"/>
    </location>
</feature>
<evidence type="ECO:0000256" key="7">
    <source>
        <dbReference type="ARBA" id="ARBA00022884"/>
    </source>
</evidence>
<dbReference type="GO" id="GO:0001522">
    <property type="term" value="P:pseudouridine synthesis"/>
    <property type="evidence" value="ECO:0007669"/>
    <property type="project" value="InterPro"/>
</dbReference>
<feature type="compositionally biased region" description="Basic and acidic residues" evidence="9">
    <location>
        <begin position="49"/>
        <end position="64"/>
    </location>
</feature>
<feature type="compositionally biased region" description="Pro residues" evidence="9">
    <location>
        <begin position="632"/>
        <end position="644"/>
    </location>
</feature>
<dbReference type="GO" id="GO:0006364">
    <property type="term" value="P:rRNA processing"/>
    <property type="evidence" value="ECO:0007669"/>
    <property type="project" value="UniProtKB-KW"/>
</dbReference>
<keyword evidence="6" id="KW-0597">Phosphoprotein</keyword>
<dbReference type="GO" id="GO:0003723">
    <property type="term" value="F:RNA binding"/>
    <property type="evidence" value="ECO:0007669"/>
    <property type="project" value="UniProtKB-KW"/>
</dbReference>
<feature type="region of interest" description="Disordered" evidence="9">
    <location>
        <begin position="415"/>
        <end position="693"/>
    </location>
</feature>
<evidence type="ECO:0000256" key="5">
    <source>
        <dbReference type="ARBA" id="ARBA00022552"/>
    </source>
</evidence>
<evidence type="ECO:0000256" key="9">
    <source>
        <dbReference type="SAM" id="MobiDB-lite"/>
    </source>
</evidence>
<keyword evidence="4" id="KW-0690">Ribosome biogenesis</keyword>
<feature type="compositionally biased region" description="Polar residues" evidence="9">
    <location>
        <begin position="23"/>
        <end position="33"/>
    </location>
</feature>
<evidence type="ECO:0000256" key="2">
    <source>
        <dbReference type="ARBA" id="ARBA00009801"/>
    </source>
</evidence>
<dbReference type="PANTHER" id="PTHR31633">
    <property type="entry name" value="H/ACA RIBONUCLEOPROTEIN COMPLEX NON-CORE SUBUNIT NAF1"/>
    <property type="match status" value="1"/>
</dbReference>
<dbReference type="OrthoDB" id="21550at2759"/>
<proteinExistence type="inferred from homology"/>
<feature type="region of interest" description="Disordered" evidence="9">
    <location>
        <begin position="22"/>
        <end position="101"/>
    </location>
</feature>
<gene>
    <name evidence="10" type="ORF">CDD81_4635</name>
</gene>
<dbReference type="PANTHER" id="PTHR31633:SF1">
    <property type="entry name" value="H_ACA RIBONUCLEOPROTEIN COMPLEX NON-CORE SUBUNIT NAF1"/>
    <property type="match status" value="1"/>
</dbReference>
<evidence type="ECO:0000256" key="3">
    <source>
        <dbReference type="ARBA" id="ARBA00021438"/>
    </source>
</evidence>
<feature type="region of interest" description="Disordered" evidence="9">
    <location>
        <begin position="122"/>
        <end position="188"/>
    </location>
</feature>
<comment type="caution">
    <text evidence="10">The sequence shown here is derived from an EMBL/GenBank/DDBJ whole genome shotgun (WGS) entry which is preliminary data.</text>
</comment>
<dbReference type="AlphaFoldDB" id="A0A2C5YBS4"/>
<evidence type="ECO:0000256" key="6">
    <source>
        <dbReference type="ARBA" id="ARBA00022553"/>
    </source>
</evidence>
<dbReference type="Gene3D" id="2.40.10.230">
    <property type="entry name" value="Probable tRNA pseudouridine synthase domain"/>
    <property type="match status" value="1"/>
</dbReference>
<feature type="compositionally biased region" description="Basic residues" evidence="9">
    <location>
        <begin position="524"/>
        <end position="541"/>
    </location>
</feature>
<protein>
    <recommendedName>
        <fullName evidence="3">H/ACA ribonucleoprotein complex non-core subunit NAF1</fullName>
    </recommendedName>
</protein>
<feature type="compositionally biased region" description="Low complexity" evidence="9">
    <location>
        <begin position="542"/>
        <end position="552"/>
    </location>
</feature>
<feature type="compositionally biased region" description="Polar residues" evidence="9">
    <location>
        <begin position="122"/>
        <end position="139"/>
    </location>
</feature>
<evidence type="ECO:0000313" key="11">
    <source>
        <dbReference type="Proteomes" id="UP000226192"/>
    </source>
</evidence>
<dbReference type="STRING" id="1399860.A0A2C5YBS4"/>
<keyword evidence="8" id="KW-0539">Nucleus</keyword>
<dbReference type="Proteomes" id="UP000226192">
    <property type="component" value="Unassembled WGS sequence"/>
</dbReference>
<dbReference type="GO" id="GO:0000493">
    <property type="term" value="P:box H/ACA snoRNP assembly"/>
    <property type="evidence" value="ECO:0007669"/>
    <property type="project" value="InterPro"/>
</dbReference>
<evidence type="ECO:0000313" key="10">
    <source>
        <dbReference type="EMBL" id="PHH64414.1"/>
    </source>
</evidence>
<feature type="compositionally biased region" description="Pro residues" evidence="9">
    <location>
        <begin position="684"/>
        <end position="693"/>
    </location>
</feature>
<evidence type="ECO:0000256" key="8">
    <source>
        <dbReference type="ARBA" id="ARBA00023242"/>
    </source>
</evidence>
<feature type="compositionally biased region" description="Low complexity" evidence="9">
    <location>
        <begin position="586"/>
        <end position="597"/>
    </location>
</feature>
<dbReference type="InterPro" id="IPR007504">
    <property type="entry name" value="H/ACA_rnp_Gar1/Naf1"/>
</dbReference>
<evidence type="ECO:0000256" key="4">
    <source>
        <dbReference type="ARBA" id="ARBA00022517"/>
    </source>
</evidence>
<feature type="region of interest" description="Disordered" evidence="9">
    <location>
        <begin position="227"/>
        <end position="249"/>
    </location>
</feature>
<accession>A0A2C5YBS4</accession>
<feature type="compositionally biased region" description="Basic and acidic residues" evidence="9">
    <location>
        <begin position="143"/>
        <end position="152"/>
    </location>
</feature>
<sequence>MAGFSIPGLGLAKSNEVLPRLPSASSAATNSTVPLGDQKTHNQAPSLEAMKEEQSEHTDQHDGPLQDTPMEDVQVDNGGQDEVANQAQESDSVMADHQPSSPASITFALEAALGGLSDAISTQDQAKVLAEQTQESVETAPSDEQKPAEHQLELPSETQEILQQIEDEAAAPVQHVQQGRNPEALGSQTVAASWTAAEALLGPVHQTAWQEATELQNDTGENAVWEMDSSPYESSSDSSSSDSSDSDNEGYELLGVEETARLLMEAEAGSDDETDPCKGGKLPAARAARVRTRNEVAEAPPPRPDVVITPEMGMEELGAVVHIVEGVVVIKAVTPGEYQVLDTGSVLCTADRSVVGVVAETIGTVIQPMYTVRFAAESSDSDDDLVSALGLQVGTKLFYPVDLASYVFTQPLRNVKGSDASNMHDEEVGDDDLDFSDDEKEAEYKRSVKQQRSKNKSAKPDAPRPPHPLRQHTSADAGLNYDDTDAKPSNHADDDGPYRPLARPPGFGTQGPSTEFVEAAPRFGAHRGSQRRDHQRGRGARGRAVNRGSSRNASFNPPPREHVAPSPQGSQYPSQPQHPLPNHPFQPAYSAQQAASPLHPPLPPHLPGASLPNLGDIFIPPPGHPPLSHGAPAPPPPPPLPPQMGWPAPAQTPAPNGGTFLNPSLIAALMSQIQAGTGQQWSPPQQPPPGYGR</sequence>
<dbReference type="InterPro" id="IPR040309">
    <property type="entry name" value="Naf1"/>
</dbReference>
<dbReference type="EMBL" id="NJET01000031">
    <property type="protein sequence ID" value="PHH64414.1"/>
    <property type="molecule type" value="Genomic_DNA"/>
</dbReference>
<comment type="subcellular location">
    <subcellularLocation>
        <location evidence="1">Nucleus</location>
    </subcellularLocation>
</comment>
<reference evidence="10 11" key="1">
    <citation type="submission" date="2017-06" db="EMBL/GenBank/DDBJ databases">
        <title>Ant-infecting Ophiocordyceps genomes reveal a high diversity of potential behavioral manipulation genes and a possible major role for enterotoxins.</title>
        <authorList>
            <person name="De Bekker C."/>
            <person name="Evans H.C."/>
            <person name="Brachmann A."/>
            <person name="Hughes D.P."/>
        </authorList>
    </citation>
    <scope>NUCLEOTIDE SEQUENCE [LARGE SCALE GENOMIC DNA]</scope>
    <source>
        <strain evidence="10 11">Map64</strain>
    </source>
</reference>
<dbReference type="GO" id="GO:0005732">
    <property type="term" value="C:sno(s)RNA-containing ribonucleoprotein complex"/>
    <property type="evidence" value="ECO:0007669"/>
    <property type="project" value="InterPro"/>
</dbReference>
<dbReference type="SUPFAM" id="SSF50447">
    <property type="entry name" value="Translation proteins"/>
    <property type="match status" value="1"/>
</dbReference>
<feature type="compositionally biased region" description="Acidic residues" evidence="9">
    <location>
        <begin position="427"/>
        <end position="441"/>
    </location>
</feature>
<feature type="compositionally biased region" description="Low complexity" evidence="9">
    <location>
        <begin position="565"/>
        <end position="575"/>
    </location>
</feature>
<name>A0A2C5YBS4_9HYPO</name>
<feature type="compositionally biased region" description="Low complexity" evidence="9">
    <location>
        <begin position="228"/>
        <end position="243"/>
    </location>
</feature>
<dbReference type="InterPro" id="IPR009000">
    <property type="entry name" value="Transl_B-barrel_sf"/>
</dbReference>
<keyword evidence="11" id="KW-1185">Reference proteome</keyword>
<comment type="similarity">
    <text evidence="2">Belongs to the NAF1 family.</text>
</comment>
<feature type="compositionally biased region" description="Basic and acidic residues" evidence="9">
    <location>
        <begin position="484"/>
        <end position="497"/>
    </location>
</feature>
<evidence type="ECO:0000256" key="1">
    <source>
        <dbReference type="ARBA" id="ARBA00004123"/>
    </source>
</evidence>
<dbReference type="Pfam" id="PF04410">
    <property type="entry name" value="Gar1"/>
    <property type="match status" value="1"/>
</dbReference>
<dbReference type="InterPro" id="IPR038664">
    <property type="entry name" value="Gar1/Naf1_Cbf5-bd_sf"/>
</dbReference>
<dbReference type="GO" id="GO:0005634">
    <property type="term" value="C:nucleus"/>
    <property type="evidence" value="ECO:0007669"/>
    <property type="project" value="UniProtKB-SubCell"/>
</dbReference>
<feature type="compositionally biased region" description="Basic residues" evidence="9">
    <location>
        <begin position="447"/>
        <end position="457"/>
    </location>
</feature>
<keyword evidence="7" id="KW-0694">RNA-binding</keyword>
<organism evidence="10 11">
    <name type="scientific">Ophiocordyceps australis</name>
    <dbReference type="NCBI Taxonomy" id="1399860"/>
    <lineage>
        <taxon>Eukaryota</taxon>
        <taxon>Fungi</taxon>
        <taxon>Dikarya</taxon>
        <taxon>Ascomycota</taxon>
        <taxon>Pezizomycotina</taxon>
        <taxon>Sordariomycetes</taxon>
        <taxon>Hypocreomycetidae</taxon>
        <taxon>Hypocreales</taxon>
        <taxon>Ophiocordycipitaceae</taxon>
        <taxon>Ophiocordyceps</taxon>
    </lineage>
</organism>
<keyword evidence="5" id="KW-0698">rRNA processing</keyword>